<accession>A0A0F8Z3E6</accession>
<gene>
    <name evidence="1" type="ORF">LCGC14_3019340</name>
</gene>
<dbReference type="EMBL" id="LAZR01062722">
    <property type="protein sequence ID" value="KKK60939.1"/>
    <property type="molecule type" value="Genomic_DNA"/>
</dbReference>
<dbReference type="AlphaFoldDB" id="A0A0F8Z3E6"/>
<comment type="caution">
    <text evidence="1">The sequence shown here is derived from an EMBL/GenBank/DDBJ whole genome shotgun (WGS) entry which is preliminary data.</text>
</comment>
<evidence type="ECO:0000313" key="1">
    <source>
        <dbReference type="EMBL" id="KKK60939.1"/>
    </source>
</evidence>
<proteinExistence type="predicted"/>
<protein>
    <submittedName>
        <fullName evidence="1">Uncharacterized protein</fullName>
    </submittedName>
</protein>
<organism evidence="1">
    <name type="scientific">marine sediment metagenome</name>
    <dbReference type="NCBI Taxonomy" id="412755"/>
    <lineage>
        <taxon>unclassified sequences</taxon>
        <taxon>metagenomes</taxon>
        <taxon>ecological metagenomes</taxon>
    </lineage>
</organism>
<sequence length="204" mass="20791">TFEVRLATAGAEDNLAMTLSGAGQLTLDLGLTDGGGSVLTSPAINGTIATTGLTMPAFTLGGNITAGNYSITGLSNLEGRTDSGFNLTAKAAANILYLAAERTFANTGIAIVVRTFGANDVVRNRLTITGGVNDCVATWANTLHTGLKLGGALNANGQNITGCGYVGLKVTDTDGAVEGYLWFDASENKLKFYDGAAVQTVTST</sequence>
<reference evidence="1" key="1">
    <citation type="journal article" date="2015" name="Nature">
        <title>Complex archaea that bridge the gap between prokaryotes and eukaryotes.</title>
        <authorList>
            <person name="Spang A."/>
            <person name="Saw J.H."/>
            <person name="Jorgensen S.L."/>
            <person name="Zaremba-Niedzwiedzka K."/>
            <person name="Martijn J."/>
            <person name="Lind A.E."/>
            <person name="van Eijk R."/>
            <person name="Schleper C."/>
            <person name="Guy L."/>
            <person name="Ettema T.J."/>
        </authorList>
    </citation>
    <scope>NUCLEOTIDE SEQUENCE</scope>
</reference>
<feature type="non-terminal residue" evidence="1">
    <location>
        <position position="1"/>
    </location>
</feature>
<name>A0A0F8Z3E6_9ZZZZ</name>